<dbReference type="GO" id="GO:0160148">
    <property type="term" value="F:tRNA pseudouridine(55) synthase activity"/>
    <property type="evidence" value="ECO:0007669"/>
    <property type="project" value="UniProtKB-EC"/>
</dbReference>
<dbReference type="HAMAP" id="MF_01080">
    <property type="entry name" value="TruB_bact"/>
    <property type="match status" value="1"/>
</dbReference>
<dbReference type="CDD" id="cd02573">
    <property type="entry name" value="PseudoU_synth_EcTruB"/>
    <property type="match status" value="1"/>
</dbReference>
<dbReference type="EMBL" id="LK028559">
    <property type="protein sequence ID" value="CDR30992.1"/>
    <property type="molecule type" value="Genomic_DNA"/>
</dbReference>
<comment type="similarity">
    <text evidence="2 5">Belongs to the pseudouridine synthase TruB family. Type 1 subfamily.</text>
</comment>
<sequence length="283" mass="32235">MNGFILVHKPAGMTSHDVVYRIKKKLNISKVGHTGTLDPFATGLMIVLTGQATKLAFLFEDLDKAYTGQLIFGSLYDTDDFTGNIVDQRDVNYTNEEILEALDSFKPEYEQMPPLYSAIKKNGVKAYQAARQGITLDLEKRHVKIYDIKLIESGLEPKFYAHVSKGTYIRSIARDLGEKLGTYGALKALERVQIGSYHLKDAIHLDDVTIDDITPDVNLFKVVKQIKLNDYMVKLVLNGVYLDERQTNILEPFIVTNEKGEYIAYYEPFEGQYKPRYVFVRNT</sequence>
<reference evidence="8" key="1">
    <citation type="submission" date="2014-05" db="EMBL/GenBank/DDBJ databases">
        <authorList>
            <person name="Kube M."/>
        </authorList>
    </citation>
    <scope>NUCLEOTIDE SEQUENCE [LARGE SCALE GENOMIC DNA]</scope>
</reference>
<dbReference type="HOGENOM" id="CLU_032087_0_2_14"/>
<comment type="function">
    <text evidence="5">Responsible for synthesis of pseudouridine from uracil-55 in the psi GC loop of transfer RNAs.</text>
</comment>
<keyword evidence="3 5" id="KW-0819">tRNA processing</keyword>
<dbReference type="InterPro" id="IPR002501">
    <property type="entry name" value="PsdUridine_synth_N"/>
</dbReference>
<dbReference type="GO" id="GO:0031119">
    <property type="term" value="P:tRNA pseudouridine synthesis"/>
    <property type="evidence" value="ECO:0007669"/>
    <property type="project" value="UniProtKB-UniRule"/>
</dbReference>
<dbReference type="InterPro" id="IPR020103">
    <property type="entry name" value="PsdUridine_synth_cat_dom_sf"/>
</dbReference>
<dbReference type="NCBIfam" id="TIGR00431">
    <property type="entry name" value="TruB"/>
    <property type="match status" value="1"/>
</dbReference>
<evidence type="ECO:0000313" key="7">
    <source>
        <dbReference type="EMBL" id="CDR30992.1"/>
    </source>
</evidence>
<evidence type="ECO:0000313" key="8">
    <source>
        <dbReference type="Proteomes" id="UP000032434"/>
    </source>
</evidence>
<evidence type="ECO:0000256" key="2">
    <source>
        <dbReference type="ARBA" id="ARBA00005642"/>
    </source>
</evidence>
<dbReference type="STRING" id="35623.Aocu_09190"/>
<dbReference type="AlphaFoldDB" id="A0A061AJ21"/>
<dbReference type="GO" id="GO:1990481">
    <property type="term" value="P:mRNA pseudouridine synthesis"/>
    <property type="evidence" value="ECO:0007669"/>
    <property type="project" value="TreeGrafter"/>
</dbReference>
<dbReference type="EC" id="5.4.99.25" evidence="5"/>
<proteinExistence type="inferred from homology"/>
<evidence type="ECO:0000256" key="4">
    <source>
        <dbReference type="ARBA" id="ARBA00023235"/>
    </source>
</evidence>
<evidence type="ECO:0000256" key="3">
    <source>
        <dbReference type="ARBA" id="ARBA00022694"/>
    </source>
</evidence>
<dbReference type="InParanoid" id="A0A061AJ21"/>
<dbReference type="PANTHER" id="PTHR13767:SF2">
    <property type="entry name" value="PSEUDOURIDYLATE SYNTHASE TRUB1"/>
    <property type="match status" value="1"/>
</dbReference>
<evidence type="ECO:0000256" key="5">
    <source>
        <dbReference type="HAMAP-Rule" id="MF_01080"/>
    </source>
</evidence>
<name>A0A061AJ21_9MOLU</name>
<feature type="active site" description="Nucleophile" evidence="5">
    <location>
        <position position="38"/>
    </location>
</feature>
<dbReference type="Proteomes" id="UP000032434">
    <property type="component" value="Chromosome 1"/>
</dbReference>
<evidence type="ECO:0000256" key="1">
    <source>
        <dbReference type="ARBA" id="ARBA00000385"/>
    </source>
</evidence>
<dbReference type="PATRIC" id="fig|35623.3.peg.918"/>
<dbReference type="RefSeq" id="WP_045749459.1">
    <property type="nucleotide sequence ID" value="NZ_FUZK01000001.1"/>
</dbReference>
<organism evidence="7 8">
    <name type="scientific">Acholeplasma oculi</name>
    <dbReference type="NCBI Taxonomy" id="35623"/>
    <lineage>
        <taxon>Bacteria</taxon>
        <taxon>Bacillati</taxon>
        <taxon>Mycoplasmatota</taxon>
        <taxon>Mollicutes</taxon>
        <taxon>Acholeplasmatales</taxon>
        <taxon>Acholeplasmataceae</taxon>
        <taxon>Acholeplasma</taxon>
    </lineage>
</organism>
<dbReference type="GO" id="GO:0003723">
    <property type="term" value="F:RNA binding"/>
    <property type="evidence" value="ECO:0007669"/>
    <property type="project" value="InterPro"/>
</dbReference>
<gene>
    <name evidence="5 7" type="primary">truB</name>
    <name evidence="7" type="ORF">Aocu_09190</name>
</gene>
<feature type="domain" description="Pseudouridine synthase II N-terminal" evidence="6">
    <location>
        <begin position="23"/>
        <end position="169"/>
    </location>
</feature>
<dbReference type="Pfam" id="PF01509">
    <property type="entry name" value="TruB_N"/>
    <property type="match status" value="1"/>
</dbReference>
<keyword evidence="8" id="KW-1185">Reference proteome</keyword>
<dbReference type="SUPFAM" id="SSF55120">
    <property type="entry name" value="Pseudouridine synthase"/>
    <property type="match status" value="1"/>
</dbReference>
<protein>
    <recommendedName>
        <fullName evidence="5">tRNA pseudouridine synthase B</fullName>
        <ecNumber evidence="5">5.4.99.25</ecNumber>
    </recommendedName>
    <alternativeName>
        <fullName evidence="5">tRNA pseudouridine(55) synthase</fullName>
        <shortName evidence="5">Psi55 synthase</shortName>
    </alternativeName>
    <alternativeName>
        <fullName evidence="5">tRNA pseudouridylate synthase</fullName>
    </alternativeName>
    <alternativeName>
        <fullName evidence="5">tRNA-uridine isomerase</fullName>
    </alternativeName>
</protein>
<evidence type="ECO:0000259" key="6">
    <source>
        <dbReference type="Pfam" id="PF01509"/>
    </source>
</evidence>
<dbReference type="InterPro" id="IPR014780">
    <property type="entry name" value="tRNA_psdUridine_synth_TruB"/>
</dbReference>
<dbReference type="OrthoDB" id="9802309at2"/>
<dbReference type="PANTHER" id="PTHR13767">
    <property type="entry name" value="TRNA-PSEUDOURIDINE SYNTHASE"/>
    <property type="match status" value="1"/>
</dbReference>
<dbReference type="FunCoup" id="A0A061AJ21">
    <property type="interactions" value="256"/>
</dbReference>
<comment type="catalytic activity">
    <reaction evidence="1 5">
        <text>uridine(55) in tRNA = pseudouridine(55) in tRNA</text>
        <dbReference type="Rhea" id="RHEA:42532"/>
        <dbReference type="Rhea" id="RHEA-COMP:10101"/>
        <dbReference type="Rhea" id="RHEA-COMP:10102"/>
        <dbReference type="ChEBI" id="CHEBI:65314"/>
        <dbReference type="ChEBI" id="CHEBI:65315"/>
        <dbReference type="EC" id="5.4.99.25"/>
    </reaction>
</comment>
<dbReference type="KEGG" id="aoc:Aocu_09190"/>
<accession>A0A061AJ21</accession>
<dbReference type="Gene3D" id="3.30.2350.10">
    <property type="entry name" value="Pseudouridine synthase"/>
    <property type="match status" value="1"/>
</dbReference>
<keyword evidence="4 5" id="KW-0413">Isomerase</keyword>